<protein>
    <recommendedName>
        <fullName evidence="3">Tetratricopeptide repeat protein</fullName>
    </recommendedName>
</protein>
<evidence type="ECO:0000256" key="1">
    <source>
        <dbReference type="SAM" id="Phobius"/>
    </source>
</evidence>
<dbReference type="AlphaFoldDB" id="A0A7V2ATA7"/>
<sequence length="197" mass="22081">MRDGTHHTEAKPPFSFLSRYIPLALIAVLLVMLLPQLLGRRPALDGEPIPEPPAAFTIYRTSYTGIDSLGNEGLRRFEAGDWNGAVRLLGEAHFHYTVMIREGFAEGYPEDLRFYLGLSQYYRGRAEEGIALLEEEAEGDPLEPKYHWYLGLIRLAAGDSLAGREHLERVSRLDGYRAGEAREILAALPEWSGPDTP</sequence>
<dbReference type="EMBL" id="DSEC01000016">
    <property type="protein sequence ID" value="HER42865.1"/>
    <property type="molecule type" value="Genomic_DNA"/>
</dbReference>
<dbReference type="Gene3D" id="1.25.40.10">
    <property type="entry name" value="Tetratricopeptide repeat domain"/>
    <property type="match status" value="1"/>
</dbReference>
<dbReference type="SUPFAM" id="SSF48452">
    <property type="entry name" value="TPR-like"/>
    <property type="match status" value="1"/>
</dbReference>
<proteinExistence type="predicted"/>
<dbReference type="InterPro" id="IPR011990">
    <property type="entry name" value="TPR-like_helical_dom_sf"/>
</dbReference>
<comment type="caution">
    <text evidence="2">The sequence shown here is derived from an EMBL/GenBank/DDBJ whole genome shotgun (WGS) entry which is preliminary data.</text>
</comment>
<keyword evidence="1" id="KW-0812">Transmembrane</keyword>
<gene>
    <name evidence="2" type="ORF">ENO08_00200</name>
</gene>
<name>A0A7V2ATA7_UNCEI</name>
<evidence type="ECO:0008006" key="3">
    <source>
        <dbReference type="Google" id="ProtNLM"/>
    </source>
</evidence>
<organism evidence="2">
    <name type="scientific">Eiseniibacteriota bacterium</name>
    <dbReference type="NCBI Taxonomy" id="2212470"/>
    <lineage>
        <taxon>Bacteria</taxon>
        <taxon>Candidatus Eiseniibacteriota</taxon>
    </lineage>
</organism>
<dbReference type="Proteomes" id="UP000886069">
    <property type="component" value="Unassembled WGS sequence"/>
</dbReference>
<keyword evidence="1" id="KW-0472">Membrane</keyword>
<keyword evidence="1" id="KW-1133">Transmembrane helix</keyword>
<feature type="transmembrane region" description="Helical" evidence="1">
    <location>
        <begin position="20"/>
        <end position="38"/>
    </location>
</feature>
<accession>A0A7V2ATA7</accession>
<evidence type="ECO:0000313" key="2">
    <source>
        <dbReference type="EMBL" id="HER42865.1"/>
    </source>
</evidence>
<reference evidence="2" key="1">
    <citation type="journal article" date="2020" name="mSystems">
        <title>Genome- and Community-Level Interaction Insights into Carbon Utilization and Element Cycling Functions of Hydrothermarchaeota in Hydrothermal Sediment.</title>
        <authorList>
            <person name="Zhou Z."/>
            <person name="Liu Y."/>
            <person name="Xu W."/>
            <person name="Pan J."/>
            <person name="Luo Z.H."/>
            <person name="Li M."/>
        </authorList>
    </citation>
    <scope>NUCLEOTIDE SEQUENCE [LARGE SCALE GENOMIC DNA]</scope>
    <source>
        <strain evidence="2">SpSt-1233</strain>
    </source>
</reference>